<evidence type="ECO:0000313" key="3">
    <source>
        <dbReference type="Proteomes" id="UP001190700"/>
    </source>
</evidence>
<evidence type="ECO:0000259" key="1">
    <source>
        <dbReference type="Pfam" id="PF03417"/>
    </source>
</evidence>
<dbReference type="Gene3D" id="3.60.60.10">
    <property type="entry name" value="Penicillin V Acylase, Chain A"/>
    <property type="match status" value="1"/>
</dbReference>
<gene>
    <name evidence="2" type="ORF">CYMTET_32594</name>
</gene>
<sequence>MAAGAEINSTALLVKNFREELVQFAPDVSIVDRRVSKCSSVFVNNQHTLALGHNDDWTQNWRGLAYWVLGTETQADGTKLRFATWLYPGYLAGMDITYNSYGVVYSVNSLFPTKFEKGGLGTAFVARHLVSSTNLVDARRRATTLGVSSAISYNLGSIRERRLLELEVGTGGGEANAILEIQPGRSYFHGNEFTVLNASQYPDTSTQKRAEMWAQMQPVQNISAIRAFLGSTAGEWPVYRNHTAPDDCFTELTGNIRTACWHAGSLDRQPAYFTTT</sequence>
<keyword evidence="3" id="KW-1185">Reference proteome</keyword>
<dbReference type="Proteomes" id="UP001190700">
    <property type="component" value="Unassembled WGS sequence"/>
</dbReference>
<feature type="domain" description="Peptidase C45 hydrolase" evidence="1">
    <location>
        <begin position="44"/>
        <end position="243"/>
    </location>
</feature>
<dbReference type="PANTHER" id="PTHR34180">
    <property type="entry name" value="PEPTIDASE C45"/>
    <property type="match status" value="1"/>
</dbReference>
<protein>
    <recommendedName>
        <fullName evidence="1">Peptidase C45 hydrolase domain-containing protein</fullName>
    </recommendedName>
</protein>
<dbReference type="EMBL" id="LGRX02019589">
    <property type="protein sequence ID" value="KAK3258357.1"/>
    <property type="molecule type" value="Genomic_DNA"/>
</dbReference>
<dbReference type="InterPro" id="IPR047801">
    <property type="entry name" value="Peptidase_C45"/>
</dbReference>
<reference evidence="2 3" key="1">
    <citation type="journal article" date="2015" name="Genome Biol. Evol.">
        <title>Comparative Genomics of a Bacterivorous Green Alga Reveals Evolutionary Causalities and Consequences of Phago-Mixotrophic Mode of Nutrition.</title>
        <authorList>
            <person name="Burns J.A."/>
            <person name="Paasch A."/>
            <person name="Narechania A."/>
            <person name="Kim E."/>
        </authorList>
    </citation>
    <scope>NUCLEOTIDE SEQUENCE [LARGE SCALE GENOMIC DNA]</scope>
    <source>
        <strain evidence="2 3">PLY_AMNH</strain>
    </source>
</reference>
<dbReference type="InterPro" id="IPR005079">
    <property type="entry name" value="Peptidase_C45_hydrolase"/>
</dbReference>
<evidence type="ECO:0000313" key="2">
    <source>
        <dbReference type="EMBL" id="KAK3258357.1"/>
    </source>
</evidence>
<dbReference type="PANTHER" id="PTHR34180:SF1">
    <property type="entry name" value="BETA-ALANYL-DOPAMINE_CARCININE HYDROLASE"/>
    <property type="match status" value="1"/>
</dbReference>
<dbReference type="AlphaFoldDB" id="A0AAE0FER0"/>
<accession>A0AAE0FER0</accession>
<organism evidence="2 3">
    <name type="scientific">Cymbomonas tetramitiformis</name>
    <dbReference type="NCBI Taxonomy" id="36881"/>
    <lineage>
        <taxon>Eukaryota</taxon>
        <taxon>Viridiplantae</taxon>
        <taxon>Chlorophyta</taxon>
        <taxon>Pyramimonadophyceae</taxon>
        <taxon>Pyramimonadales</taxon>
        <taxon>Pyramimonadaceae</taxon>
        <taxon>Cymbomonas</taxon>
    </lineage>
</organism>
<comment type="caution">
    <text evidence="2">The sequence shown here is derived from an EMBL/GenBank/DDBJ whole genome shotgun (WGS) entry which is preliminary data.</text>
</comment>
<name>A0AAE0FER0_9CHLO</name>
<dbReference type="Pfam" id="PF03417">
    <property type="entry name" value="AAT"/>
    <property type="match status" value="1"/>
</dbReference>
<proteinExistence type="predicted"/>